<feature type="compositionally biased region" description="Basic and acidic residues" evidence="1">
    <location>
        <begin position="171"/>
        <end position="180"/>
    </location>
</feature>
<sequence>MASGDSFSRASVARPREGGHSQSRVCLGARMRALTRLNSGLGLLLGVSRLDEFESKSILDSKNPSQYQSDQRHVRTHFRGKPHEPGDLSRAPFLTELPGPAPLTSRRPPKTGLQTPRDHQSRGTSFRRPSRTRLGFPRGVSAVTNVSRRALGTLPRKTENTTISEHLTTIPEHRETSREH</sequence>
<organism evidence="2 3">
    <name type="scientific">Punica granatum</name>
    <name type="common">Pomegranate</name>
    <dbReference type="NCBI Taxonomy" id="22663"/>
    <lineage>
        <taxon>Eukaryota</taxon>
        <taxon>Viridiplantae</taxon>
        <taxon>Streptophyta</taxon>
        <taxon>Embryophyta</taxon>
        <taxon>Tracheophyta</taxon>
        <taxon>Spermatophyta</taxon>
        <taxon>Magnoliopsida</taxon>
        <taxon>eudicotyledons</taxon>
        <taxon>Gunneridae</taxon>
        <taxon>Pentapetalae</taxon>
        <taxon>rosids</taxon>
        <taxon>malvids</taxon>
        <taxon>Myrtales</taxon>
        <taxon>Lythraceae</taxon>
        <taxon>Punica</taxon>
    </lineage>
</organism>
<evidence type="ECO:0000256" key="1">
    <source>
        <dbReference type="SAM" id="MobiDB-lite"/>
    </source>
</evidence>
<dbReference type="EMBL" id="PGOL01001613">
    <property type="protein sequence ID" value="PKI56236.1"/>
    <property type="molecule type" value="Genomic_DNA"/>
</dbReference>
<keyword evidence="3" id="KW-1185">Reference proteome</keyword>
<gene>
    <name evidence="2" type="ORF">CRG98_023367</name>
</gene>
<proteinExistence type="predicted"/>
<protein>
    <submittedName>
        <fullName evidence="2">Uncharacterized protein</fullName>
    </submittedName>
</protein>
<dbReference type="Proteomes" id="UP000233551">
    <property type="component" value="Unassembled WGS sequence"/>
</dbReference>
<name>A0A2I0JL10_PUNGR</name>
<reference evidence="2 3" key="1">
    <citation type="submission" date="2017-11" db="EMBL/GenBank/DDBJ databases">
        <title>De-novo sequencing of pomegranate (Punica granatum L.) genome.</title>
        <authorList>
            <person name="Akparov Z."/>
            <person name="Amiraslanov A."/>
            <person name="Hajiyeva S."/>
            <person name="Abbasov M."/>
            <person name="Kaur K."/>
            <person name="Hamwieh A."/>
            <person name="Solovyev V."/>
            <person name="Salamov A."/>
            <person name="Braich B."/>
            <person name="Kosarev P."/>
            <person name="Mahmoud A."/>
            <person name="Hajiyev E."/>
            <person name="Babayeva S."/>
            <person name="Izzatullayeva V."/>
            <person name="Mammadov A."/>
            <person name="Mammadov A."/>
            <person name="Sharifova S."/>
            <person name="Ojaghi J."/>
            <person name="Eynullazada K."/>
            <person name="Bayramov B."/>
            <person name="Abdulazimova A."/>
            <person name="Shahmuradov I."/>
        </authorList>
    </citation>
    <scope>NUCLEOTIDE SEQUENCE [LARGE SCALE GENOMIC DNA]</scope>
    <source>
        <strain evidence="3">cv. AG2017</strain>
        <tissue evidence="2">Leaf</tissue>
    </source>
</reference>
<evidence type="ECO:0000313" key="2">
    <source>
        <dbReference type="EMBL" id="PKI56236.1"/>
    </source>
</evidence>
<feature type="region of interest" description="Disordered" evidence="1">
    <location>
        <begin position="61"/>
        <end position="180"/>
    </location>
</feature>
<dbReference type="AlphaFoldDB" id="A0A2I0JL10"/>
<feature type="region of interest" description="Disordered" evidence="1">
    <location>
        <begin position="1"/>
        <end position="22"/>
    </location>
</feature>
<accession>A0A2I0JL10</accession>
<evidence type="ECO:0000313" key="3">
    <source>
        <dbReference type="Proteomes" id="UP000233551"/>
    </source>
</evidence>
<comment type="caution">
    <text evidence="2">The sequence shown here is derived from an EMBL/GenBank/DDBJ whole genome shotgun (WGS) entry which is preliminary data.</text>
</comment>